<dbReference type="PANTHER" id="PTHR13027">
    <property type="entry name" value="SAND PROTEIN-RELATED"/>
    <property type="match status" value="1"/>
</dbReference>
<dbReference type="GO" id="GO:0016192">
    <property type="term" value="P:vesicle-mediated transport"/>
    <property type="evidence" value="ECO:0007669"/>
    <property type="project" value="InterPro"/>
</dbReference>
<evidence type="ECO:0000313" key="4">
    <source>
        <dbReference type="EMBL" id="AEY58755.1"/>
    </source>
</evidence>
<dbReference type="InterPro" id="IPR004353">
    <property type="entry name" value="Mon1"/>
</dbReference>
<evidence type="ECO:0000259" key="3">
    <source>
        <dbReference type="Pfam" id="PF19036"/>
    </source>
</evidence>
<comment type="function">
    <text evidence="1">Plays an important role in membrane trafficking through the secretory apparatus.</text>
</comment>
<dbReference type="InterPro" id="IPR043972">
    <property type="entry name" value="FUZ/MON1/HPS1_longin_1"/>
</dbReference>
<dbReference type="GO" id="GO:0035658">
    <property type="term" value="C:Mon1-Ccz1 complex"/>
    <property type="evidence" value="ECO:0007669"/>
    <property type="project" value="TreeGrafter"/>
</dbReference>
<comment type="similarity">
    <text evidence="1">Belongs to the MON1/SAND family.</text>
</comment>
<feature type="region of interest" description="Disordered" evidence="2">
    <location>
        <begin position="62"/>
        <end position="87"/>
    </location>
</feature>
<feature type="region of interest" description="Disordered" evidence="2">
    <location>
        <begin position="1"/>
        <end position="23"/>
    </location>
</feature>
<evidence type="ECO:0000256" key="2">
    <source>
        <dbReference type="SAM" id="MobiDB-lite"/>
    </source>
</evidence>
<name>V9ICE5_APICE</name>
<protein>
    <recommendedName>
        <fullName evidence="1">Vacuolar fusion protein MON1 homolog</fullName>
    </recommendedName>
</protein>
<dbReference type="PANTHER" id="PTHR13027:SF7">
    <property type="entry name" value="VACUOLAR FUSION PROTEIN MON1 HOMOLOG"/>
    <property type="match status" value="1"/>
</dbReference>
<evidence type="ECO:0000256" key="1">
    <source>
        <dbReference type="RuleBase" id="RU367048"/>
    </source>
</evidence>
<proteinExistence type="evidence at transcript level"/>
<accession>V9ICE5</accession>
<dbReference type="EMBL" id="JR039559">
    <property type="protein sequence ID" value="AEY58755.1"/>
    <property type="molecule type" value="mRNA"/>
</dbReference>
<reference evidence="4" key="1">
    <citation type="submission" date="2011-11" db="EMBL/GenBank/DDBJ databases">
        <title>Decoding the brain transcriptome of the Eastern honeybee (Apis cerana) based on pyrosequencing.</title>
        <authorList>
            <person name="Sun L."/>
            <person name="Zheng H."/>
            <person name="Wang Y."/>
            <person name="Xie X."/>
            <person name="Zhu Y."/>
            <person name="Gu W."/>
            <person name="Wang S."/>
        </authorList>
    </citation>
    <scope>NUCLEOTIDE SEQUENCE</scope>
    <source>
        <tissue evidence="4">Brain</tissue>
    </source>
</reference>
<dbReference type="PRINTS" id="PR01546">
    <property type="entry name" value="YEAST73DUF"/>
</dbReference>
<dbReference type="AlphaFoldDB" id="V9ICE5"/>
<dbReference type="GO" id="GO:0006623">
    <property type="term" value="P:protein targeting to vacuole"/>
    <property type="evidence" value="ECO:0007669"/>
    <property type="project" value="UniProtKB-UniRule"/>
</dbReference>
<feature type="compositionally biased region" description="Polar residues" evidence="2">
    <location>
        <begin position="72"/>
        <end position="86"/>
    </location>
</feature>
<dbReference type="Pfam" id="PF19036">
    <property type="entry name" value="Fuz_longin_1"/>
    <property type="match status" value="1"/>
</dbReference>
<gene>
    <name evidence="4" type="ORF">ACCB01363.1</name>
</gene>
<sequence length="220" mass="24434">MAAKEPNNIDDGIAEPGIEPGASAETMLVTTDSFEEYEQEMSNSIDDRQMKESTTSTISEIQEDVQDIPITPTASNPQELQKTTSLDDSELEDVTHRLGQSSIDSDPLRCRTWLAQKKHVFILSQAGKPIYSRYSSEDKLVTVMGVMQALVSFVQAGSDMIRSVHAGDTNFVFVVKGPLILVAVSKTLETVPQLTLQLTFVYYNRIYTTLFNSLNITLFI</sequence>
<feature type="domain" description="FUZ/MON1/HPS1 first Longin" evidence="3">
    <location>
        <begin position="118"/>
        <end position="204"/>
    </location>
</feature>
<organism evidence="4">
    <name type="scientific">Apis cerana</name>
    <name type="common">Indian honeybee</name>
    <dbReference type="NCBI Taxonomy" id="7461"/>
    <lineage>
        <taxon>Eukaryota</taxon>
        <taxon>Metazoa</taxon>
        <taxon>Ecdysozoa</taxon>
        <taxon>Arthropoda</taxon>
        <taxon>Hexapoda</taxon>
        <taxon>Insecta</taxon>
        <taxon>Pterygota</taxon>
        <taxon>Neoptera</taxon>
        <taxon>Endopterygota</taxon>
        <taxon>Hymenoptera</taxon>
        <taxon>Apocrita</taxon>
        <taxon>Aculeata</taxon>
        <taxon>Apoidea</taxon>
        <taxon>Anthophila</taxon>
        <taxon>Apidae</taxon>
        <taxon>Apis</taxon>
    </lineage>
</organism>